<feature type="transmembrane region" description="Helical" evidence="1">
    <location>
        <begin position="69"/>
        <end position="87"/>
    </location>
</feature>
<gene>
    <name evidence="2" type="ORF">B0I35DRAFT_419390</name>
</gene>
<comment type="caution">
    <text evidence="2">The sequence shown here is derived from an EMBL/GenBank/DDBJ whole genome shotgun (WGS) entry which is preliminary data.</text>
</comment>
<keyword evidence="3" id="KW-1185">Reference proteome</keyword>
<organism evidence="2 3">
    <name type="scientific">Stachybotrys elegans</name>
    <dbReference type="NCBI Taxonomy" id="80388"/>
    <lineage>
        <taxon>Eukaryota</taxon>
        <taxon>Fungi</taxon>
        <taxon>Dikarya</taxon>
        <taxon>Ascomycota</taxon>
        <taxon>Pezizomycotina</taxon>
        <taxon>Sordariomycetes</taxon>
        <taxon>Hypocreomycetidae</taxon>
        <taxon>Hypocreales</taxon>
        <taxon>Stachybotryaceae</taxon>
        <taxon>Stachybotrys</taxon>
    </lineage>
</organism>
<evidence type="ECO:0000313" key="2">
    <source>
        <dbReference type="EMBL" id="KAH7329131.1"/>
    </source>
</evidence>
<protein>
    <submittedName>
        <fullName evidence="2">Uncharacterized protein</fullName>
    </submittedName>
</protein>
<accession>A0A8K0WYP7</accession>
<dbReference type="AlphaFoldDB" id="A0A8K0WYP7"/>
<evidence type="ECO:0000313" key="3">
    <source>
        <dbReference type="Proteomes" id="UP000813444"/>
    </source>
</evidence>
<name>A0A8K0WYP7_9HYPO</name>
<keyword evidence="1" id="KW-1133">Transmembrane helix</keyword>
<feature type="transmembrane region" description="Helical" evidence="1">
    <location>
        <begin position="38"/>
        <end position="57"/>
    </location>
</feature>
<dbReference type="Proteomes" id="UP000813444">
    <property type="component" value="Unassembled WGS sequence"/>
</dbReference>
<sequence>MQWWFGNERMSGVCSAGSPSSAQGWADSNTWLSLAGSAWLACLFTSSLVGLLACLFARLVLPMASPGPVLAFLISAEAFSLFFDYGVPALQVPR</sequence>
<reference evidence="2" key="1">
    <citation type="journal article" date="2021" name="Nat. Commun.">
        <title>Genetic determinants of endophytism in the Arabidopsis root mycobiome.</title>
        <authorList>
            <person name="Mesny F."/>
            <person name="Miyauchi S."/>
            <person name="Thiergart T."/>
            <person name="Pickel B."/>
            <person name="Atanasova L."/>
            <person name="Karlsson M."/>
            <person name="Huettel B."/>
            <person name="Barry K.W."/>
            <person name="Haridas S."/>
            <person name="Chen C."/>
            <person name="Bauer D."/>
            <person name="Andreopoulos W."/>
            <person name="Pangilinan J."/>
            <person name="LaButti K."/>
            <person name="Riley R."/>
            <person name="Lipzen A."/>
            <person name="Clum A."/>
            <person name="Drula E."/>
            <person name="Henrissat B."/>
            <person name="Kohler A."/>
            <person name="Grigoriev I.V."/>
            <person name="Martin F.M."/>
            <person name="Hacquard S."/>
        </authorList>
    </citation>
    <scope>NUCLEOTIDE SEQUENCE</scope>
    <source>
        <strain evidence="2">MPI-CAGE-CH-0235</strain>
    </source>
</reference>
<keyword evidence="1" id="KW-0812">Transmembrane</keyword>
<proteinExistence type="predicted"/>
<keyword evidence="1" id="KW-0472">Membrane</keyword>
<dbReference type="EMBL" id="JAGPNK010000001">
    <property type="protein sequence ID" value="KAH7329131.1"/>
    <property type="molecule type" value="Genomic_DNA"/>
</dbReference>
<evidence type="ECO:0000256" key="1">
    <source>
        <dbReference type="SAM" id="Phobius"/>
    </source>
</evidence>